<evidence type="ECO:0000313" key="11">
    <source>
        <dbReference type="Proteomes" id="UP000261480"/>
    </source>
</evidence>
<dbReference type="Pfam" id="PF13868">
    <property type="entry name" value="TPH"/>
    <property type="match status" value="1"/>
</dbReference>
<keyword evidence="2" id="KW-0282">Flagellum</keyword>
<evidence type="ECO:0000256" key="7">
    <source>
        <dbReference type="ARBA" id="ARBA00034142"/>
    </source>
</evidence>
<comment type="similarity">
    <text evidence="6">Belongs to the CFAP45 family.</text>
</comment>
<proteinExistence type="inferred from homology"/>
<evidence type="ECO:0000256" key="4">
    <source>
        <dbReference type="ARBA" id="ARBA00023069"/>
    </source>
</evidence>
<evidence type="ECO:0000256" key="2">
    <source>
        <dbReference type="ARBA" id="ARBA00022846"/>
    </source>
</evidence>
<evidence type="ECO:0000256" key="3">
    <source>
        <dbReference type="ARBA" id="ARBA00023054"/>
    </source>
</evidence>
<keyword evidence="5" id="KW-0966">Cell projection</keyword>
<evidence type="ECO:0000256" key="6">
    <source>
        <dbReference type="ARBA" id="ARBA00034116"/>
    </source>
</evidence>
<dbReference type="PANTHER" id="PTHR15504">
    <property type="entry name" value="NASOPHARYNGEAL EPITHELIUM SPECIFIC PROTEIN 1"/>
    <property type="match status" value="1"/>
</dbReference>
<reference evidence="10" key="1">
    <citation type="submission" date="2025-08" db="UniProtKB">
        <authorList>
            <consortium name="Ensembl"/>
        </authorList>
    </citation>
    <scope>IDENTIFICATION</scope>
</reference>
<feature type="coiled-coil region" evidence="8">
    <location>
        <begin position="421"/>
        <end position="513"/>
    </location>
</feature>
<keyword evidence="11" id="KW-1185">Reference proteome</keyword>
<evidence type="ECO:0000313" key="10">
    <source>
        <dbReference type="Ensembl" id="ENSPMEP00000024074.1"/>
    </source>
</evidence>
<evidence type="ECO:0000259" key="9">
    <source>
        <dbReference type="Pfam" id="PF13868"/>
    </source>
</evidence>
<dbReference type="InterPro" id="IPR033253">
    <property type="entry name" value="CFAP45"/>
</dbReference>
<dbReference type="PANTHER" id="PTHR15504:SF0">
    <property type="entry name" value="CILIA- AND FLAGELLA-ASSOCIATED PROTEIN 45"/>
    <property type="match status" value="1"/>
</dbReference>
<protein>
    <recommendedName>
        <fullName evidence="7">Cilia- and flagella-associated protein 45</fullName>
    </recommendedName>
</protein>
<dbReference type="STRING" id="48701.ENSPMEP00000024074"/>
<reference evidence="10" key="2">
    <citation type="submission" date="2025-09" db="UniProtKB">
        <authorList>
            <consortium name="Ensembl"/>
        </authorList>
    </citation>
    <scope>IDENTIFICATION</scope>
</reference>
<dbReference type="GO" id="GO:0031514">
    <property type="term" value="C:motile cilium"/>
    <property type="evidence" value="ECO:0007669"/>
    <property type="project" value="UniProtKB-SubCell"/>
</dbReference>
<evidence type="ECO:0000256" key="1">
    <source>
        <dbReference type="ARBA" id="ARBA00004230"/>
    </source>
</evidence>
<keyword evidence="3 8" id="KW-0175">Coiled coil</keyword>
<feature type="coiled-coil region" evidence="8">
    <location>
        <begin position="268"/>
        <end position="377"/>
    </location>
</feature>
<accession>A0A3B3Y9S0</accession>
<dbReference type="AlphaFoldDB" id="A0A3B3Y9S0"/>
<feature type="domain" description="Trichohyalin-plectin-homology" evidence="9">
    <location>
        <begin position="170"/>
        <end position="517"/>
    </location>
</feature>
<dbReference type="Proteomes" id="UP000261480">
    <property type="component" value="Unplaced"/>
</dbReference>
<organism evidence="10 11">
    <name type="scientific">Poecilia mexicana</name>
    <dbReference type="NCBI Taxonomy" id="48701"/>
    <lineage>
        <taxon>Eukaryota</taxon>
        <taxon>Metazoa</taxon>
        <taxon>Chordata</taxon>
        <taxon>Craniata</taxon>
        <taxon>Vertebrata</taxon>
        <taxon>Euteleostomi</taxon>
        <taxon>Actinopterygii</taxon>
        <taxon>Neopterygii</taxon>
        <taxon>Teleostei</taxon>
        <taxon>Neoteleostei</taxon>
        <taxon>Acanthomorphata</taxon>
        <taxon>Ovalentaria</taxon>
        <taxon>Atherinomorphae</taxon>
        <taxon>Cyprinodontiformes</taxon>
        <taxon>Poeciliidae</taxon>
        <taxon>Poeciliinae</taxon>
        <taxon>Poecilia</taxon>
    </lineage>
</organism>
<dbReference type="InterPro" id="IPR043597">
    <property type="entry name" value="TPH_dom"/>
</dbReference>
<comment type="subcellular location">
    <subcellularLocation>
        <location evidence="1">Cell projection</location>
        <location evidence="1">Cilium</location>
        <location evidence="1">Flagellum</location>
    </subcellularLocation>
</comment>
<evidence type="ECO:0000256" key="8">
    <source>
        <dbReference type="SAM" id="Coils"/>
    </source>
</evidence>
<dbReference type="Ensembl" id="ENSPMET00000008572.1">
    <property type="protein sequence ID" value="ENSPMEP00000024074.1"/>
    <property type="gene ID" value="ENSPMEG00000006110.1"/>
</dbReference>
<name>A0A3B3Y9S0_9TELE</name>
<sequence length="539" mass="64528">MEEPTKTKQEQRILQIITKDLIRTLRSGLEKSLLNFQVFMFSIAGEAMKDDTKWLWKTDAVVTCIIHTTLYTNFHNACRVPRVERVEDTIALPSAGIRGIISKSRIGVSEEREALKQAYLKEKEAKMVNIGFIKKGIDEAQREKPELTEVEQDAQKRSKRIKSRAYDLQMEEEQEIKSLNKLILCAKTQATWDEQLVEKKEIKGLMDEEERRLDIMMEVERRRGLADMKMIEDLQKKQRMEGKDQIYGQIRERMEEKLNDNMLKELEKEQVHRDQERMNREYQEAMENKRKEQQLLQEEIMRINADVMRAKEKRMEEEKLATTRAMDYLKQKMEREEEFEAEQERIKKEKEKEITRLRALQERAKDYKAEQDAIRAKRSQDISDRKWRMQQKELAEKKARDEANLKAARLAQVKNKEYCMMLEANREKADMERVLKTQLEQIAKEKEVEKKYNEEAQRHAASLRQQVREQEQVALQNRRERLKEADRMFEEERQRNMRLLEVKERKLQELKATGIPEKYCVQVERKSRKIITDPRTVKA</sequence>
<keyword evidence="4" id="KW-0969">Cilium</keyword>
<evidence type="ECO:0000256" key="5">
    <source>
        <dbReference type="ARBA" id="ARBA00023273"/>
    </source>
</evidence>